<reference evidence="3 4" key="2">
    <citation type="journal article" date="2013" name="Genome Announc.">
        <title>Draft Genome Sequence of Methylobacterium mesophilicum Strain SR1.6/6, Isolated from Citrus sinensis.</title>
        <authorList>
            <person name="Marinho Almeida D."/>
            <person name="Dini-Andreote F."/>
            <person name="Camargo Neves A.A."/>
            <person name="Juca Ramos R.T."/>
            <person name="Andreote F.D."/>
            <person name="Carneiro A.R."/>
            <person name="Oliveira de Souza Lima A."/>
            <person name="Caracciolo Gomes de Sa P.H."/>
            <person name="Ribeiro Barbosa M.S."/>
            <person name="Araujo W.L."/>
            <person name="Silva A."/>
        </authorList>
    </citation>
    <scope>NUCLEOTIDE SEQUENCE [LARGE SCALE GENOMIC DNA]</scope>
    <source>
        <strain evidence="3 4">SR1.6/6</strain>
    </source>
</reference>
<dbReference type="AlphaFoldDB" id="A0A6B9FIU6"/>
<protein>
    <recommendedName>
        <fullName evidence="5">Secreted protein</fullName>
    </recommendedName>
</protein>
<feature type="signal peptide" evidence="2">
    <location>
        <begin position="1"/>
        <end position="24"/>
    </location>
</feature>
<feature type="chain" id="PRO_5025674889" description="Secreted protein" evidence="2">
    <location>
        <begin position="25"/>
        <end position="203"/>
    </location>
</feature>
<name>A0A6B9FIU6_9HYPH</name>
<feature type="compositionally biased region" description="Polar residues" evidence="1">
    <location>
        <begin position="128"/>
        <end position="142"/>
    </location>
</feature>
<keyword evidence="2" id="KW-0732">Signal</keyword>
<evidence type="ECO:0000313" key="3">
    <source>
        <dbReference type="EMBL" id="QGY02490.1"/>
    </source>
</evidence>
<proteinExistence type="predicted"/>
<accession>A0A6B9FIU6</accession>
<feature type="region of interest" description="Disordered" evidence="1">
    <location>
        <begin position="128"/>
        <end position="203"/>
    </location>
</feature>
<dbReference type="EMBL" id="CP043538">
    <property type="protein sequence ID" value="QGY02490.1"/>
    <property type="molecule type" value="Genomic_DNA"/>
</dbReference>
<dbReference type="KEGG" id="mmes:MMSR116_11860"/>
<evidence type="ECO:0000256" key="2">
    <source>
        <dbReference type="SAM" id="SignalP"/>
    </source>
</evidence>
<feature type="compositionally biased region" description="Basic and acidic residues" evidence="1">
    <location>
        <begin position="178"/>
        <end position="188"/>
    </location>
</feature>
<reference evidence="3 4" key="1">
    <citation type="journal article" date="2012" name="Genet. Mol. Biol.">
        <title>Analysis of 16S rRNA and mxaF genes revealing insights into Methylobacterium niche-specific plant association.</title>
        <authorList>
            <person name="Dourado M.N."/>
            <person name="Andreote F.D."/>
            <person name="Dini-Andreote F."/>
            <person name="Conti R."/>
            <person name="Araujo J.M."/>
            <person name="Araujo W.L."/>
        </authorList>
    </citation>
    <scope>NUCLEOTIDE SEQUENCE [LARGE SCALE GENOMIC DNA]</scope>
    <source>
        <strain evidence="3 4">SR1.6/6</strain>
    </source>
</reference>
<evidence type="ECO:0008006" key="5">
    <source>
        <dbReference type="Google" id="ProtNLM"/>
    </source>
</evidence>
<dbReference type="RefSeq" id="WP_083920183.1">
    <property type="nucleotide sequence ID" value="NZ_CP043538.1"/>
</dbReference>
<dbReference type="Proteomes" id="UP000012488">
    <property type="component" value="Chromosome"/>
</dbReference>
<evidence type="ECO:0000256" key="1">
    <source>
        <dbReference type="SAM" id="MobiDB-lite"/>
    </source>
</evidence>
<dbReference type="OrthoDB" id="8004774at2"/>
<organism evidence="3 4">
    <name type="scientific">Methylobacterium mesophilicum SR1.6/6</name>
    <dbReference type="NCBI Taxonomy" id="908290"/>
    <lineage>
        <taxon>Bacteria</taxon>
        <taxon>Pseudomonadati</taxon>
        <taxon>Pseudomonadota</taxon>
        <taxon>Alphaproteobacteria</taxon>
        <taxon>Hyphomicrobiales</taxon>
        <taxon>Methylobacteriaceae</taxon>
        <taxon>Methylobacterium</taxon>
    </lineage>
</organism>
<evidence type="ECO:0000313" key="4">
    <source>
        <dbReference type="Proteomes" id="UP000012488"/>
    </source>
</evidence>
<gene>
    <name evidence="3" type="ORF">MMSR116_11860</name>
</gene>
<sequence>MVHRLSLSAAGACLALLVAAPSRAASDITAAAIAVGRLYVVGTTDQPHTKVKLDGKFETESDDKSQFQFELVYHPAGCIVRAAIGDKIVEAVVGQCGDVCQPSGWPAKGSPTSQQGRNALVDAQAPPTTSALVAPPTSNGETRSIRNPPLPPVRPDEAALFAMGYDPRPAAVPSIRPMLERAPRERPKAPPGPAERSSDWPDD</sequence>